<proteinExistence type="predicted"/>
<dbReference type="Proteomes" id="UP000077154">
    <property type="component" value="Unassembled WGS sequence"/>
</dbReference>
<sequence>MILNIRHVPTAMPTTKRFFYRLFDGGSTDKSSECHFHFHASHSTTLPYTSSTSSPPSSFPLLCRPLRAPLYLQPTPADSWMQDPLGQVFSPKPYGAVHSFKIGTQDSSF</sequence>
<accession>A0A177AKR0</accession>
<name>A0A177AKR0_9PEZI</name>
<gene>
    <name evidence="1" type="ORF">VC83_00812</name>
</gene>
<dbReference type="GeneID" id="36283905"/>
<dbReference type="RefSeq" id="XP_024327918.1">
    <property type="nucleotide sequence ID" value="XM_024464499.1"/>
</dbReference>
<dbReference type="AlphaFoldDB" id="A0A177AKR0"/>
<evidence type="ECO:0000313" key="1">
    <source>
        <dbReference type="EMBL" id="OAF62646.1"/>
    </source>
</evidence>
<reference evidence="1" key="1">
    <citation type="submission" date="2016-03" db="EMBL/GenBank/DDBJ databases">
        <title>Updated assembly of Pseudogymnoascus destructans, the fungus causing white-nose syndrome of bats.</title>
        <authorList>
            <person name="Palmer J.M."/>
            <person name="Drees K.P."/>
            <person name="Foster J.T."/>
            <person name="Lindner D.L."/>
        </authorList>
    </citation>
    <scope>NUCLEOTIDE SEQUENCE [LARGE SCALE GENOMIC DNA]</scope>
    <source>
        <strain evidence="1">20631-21</strain>
    </source>
</reference>
<protein>
    <submittedName>
        <fullName evidence="1">Uncharacterized protein</fullName>
    </submittedName>
</protein>
<dbReference type="EMBL" id="KV441387">
    <property type="protein sequence ID" value="OAF62646.1"/>
    <property type="molecule type" value="Genomic_DNA"/>
</dbReference>
<organism evidence="1">
    <name type="scientific">Pseudogymnoascus destructans</name>
    <dbReference type="NCBI Taxonomy" id="655981"/>
    <lineage>
        <taxon>Eukaryota</taxon>
        <taxon>Fungi</taxon>
        <taxon>Dikarya</taxon>
        <taxon>Ascomycota</taxon>
        <taxon>Pezizomycotina</taxon>
        <taxon>Leotiomycetes</taxon>
        <taxon>Thelebolales</taxon>
        <taxon>Thelebolaceae</taxon>
        <taxon>Pseudogymnoascus</taxon>
    </lineage>
</organism>